<evidence type="ECO:0000313" key="12">
    <source>
        <dbReference type="Proteomes" id="UP000241203"/>
    </source>
</evidence>
<feature type="domain" description="Bacterial sugar transferase" evidence="9">
    <location>
        <begin position="326"/>
        <end position="514"/>
    </location>
</feature>
<keyword evidence="6 8" id="KW-0472">Membrane</keyword>
<dbReference type="AlphaFoldDB" id="A0A2P8GY64"/>
<evidence type="ECO:0000256" key="3">
    <source>
        <dbReference type="ARBA" id="ARBA00022679"/>
    </source>
</evidence>
<evidence type="ECO:0000259" key="9">
    <source>
        <dbReference type="Pfam" id="PF02397"/>
    </source>
</evidence>
<dbReference type="EMBL" id="PYAU01000001">
    <property type="protein sequence ID" value="PSL38917.1"/>
    <property type="molecule type" value="Genomic_DNA"/>
</dbReference>
<evidence type="ECO:0000256" key="7">
    <source>
        <dbReference type="SAM" id="MobiDB-lite"/>
    </source>
</evidence>
<comment type="caution">
    <text evidence="10">The sequence shown here is derived from an EMBL/GenBank/DDBJ whole genome shotgun (WGS) entry which is preliminary data.</text>
</comment>
<dbReference type="EMBL" id="RZGY01000001">
    <property type="protein sequence ID" value="RUQ86620.1"/>
    <property type="molecule type" value="Genomic_DNA"/>
</dbReference>
<evidence type="ECO:0000256" key="5">
    <source>
        <dbReference type="ARBA" id="ARBA00022989"/>
    </source>
</evidence>
<reference evidence="11 13" key="2">
    <citation type="submission" date="2018-12" db="EMBL/GenBank/DDBJ databases">
        <authorList>
            <person name="hu s."/>
            <person name="Xu Y."/>
            <person name="Xu B."/>
            <person name="Li F."/>
        </authorList>
    </citation>
    <scope>NUCLEOTIDE SEQUENCE [LARGE SCALE GENOMIC DNA]</scope>
    <source>
        <strain evidence="11 13">KSW2-17</strain>
    </source>
</reference>
<comment type="similarity">
    <text evidence="2">Belongs to the bacterial sugar transferase family.</text>
</comment>
<dbReference type="InterPro" id="IPR003362">
    <property type="entry name" value="Bact_transf"/>
</dbReference>
<dbReference type="PANTHER" id="PTHR30576:SF10">
    <property type="entry name" value="SLL5057 PROTEIN"/>
    <property type="match status" value="1"/>
</dbReference>
<protein>
    <submittedName>
        <fullName evidence="10">Exopolysaccharide biosynthesis polyprenyl glycosylphosphotransferase</fullName>
    </submittedName>
    <submittedName>
        <fullName evidence="11">Sugar transferase</fullName>
    </submittedName>
</protein>
<gene>
    <name evidence="10" type="ORF">CLV49_2547</name>
    <name evidence="11" type="ORF">ELQ93_06490</name>
</gene>
<dbReference type="Proteomes" id="UP000268291">
    <property type="component" value="Unassembled WGS sequence"/>
</dbReference>
<evidence type="ECO:0000313" key="13">
    <source>
        <dbReference type="Proteomes" id="UP000268291"/>
    </source>
</evidence>
<dbReference type="Pfam" id="PF02397">
    <property type="entry name" value="Bac_transf"/>
    <property type="match status" value="1"/>
</dbReference>
<feature type="transmembrane region" description="Helical" evidence="8">
    <location>
        <begin position="50"/>
        <end position="73"/>
    </location>
</feature>
<dbReference type="GO" id="GO:0016020">
    <property type="term" value="C:membrane"/>
    <property type="evidence" value="ECO:0007669"/>
    <property type="project" value="UniProtKB-SubCell"/>
</dbReference>
<keyword evidence="4 8" id="KW-0812">Transmembrane</keyword>
<sequence>MGVRKGQNARPQEGSDVSTDVDSEVVTPSSPTQTGAPRESGRRRDWRRSYARRLAVTDFLVLVWVVFGVQLVWLGGDGDTTRIPAPGEAPLVVSYTIVSVVLTALWVLALRFGGSRNYRVVGAGSTEYKLVADSSGRLFGFVAIVAFIFRIDIARGYILLAFPLGILMLLFFRWAWRQWLAVERSQGRFASNVLLIGSEQSVVHIATQLSRDTSAGYRVVGAWVKGYPAGAELEGIPVRTSQEYDSIVEALDTFGADTVVVTSSDTLSPQELRELSWQLIPGVHHLVLAPSLTDVGGPRIHTRPVAGLPLIHVETPRSEGWKKYGKRGFDILGSGLMLLALSIPLLLVALAVKLTSRGRVLYRQERVGLNGKPFEMLKFRSMRENADAELQQLLAAQGTSDKPLFKVKDDPRLTSIGKVLRKYSIDEFPQLLNVLKGDMSLVGPRPQREAEVALYDNIAYRRLLIKPGMSGLWQVSGRSELSWEDAIRLDLFYVENWSLMGDINILWRTVRAVVAPGGSAH</sequence>
<keyword evidence="13" id="KW-1185">Reference proteome</keyword>
<name>A0A2P8GY64_9MICO</name>
<dbReference type="NCBIfam" id="TIGR03025">
    <property type="entry name" value="EPS_sugtrans"/>
    <property type="match status" value="1"/>
</dbReference>
<evidence type="ECO:0000256" key="8">
    <source>
        <dbReference type="SAM" id="Phobius"/>
    </source>
</evidence>
<keyword evidence="5 8" id="KW-1133">Transmembrane helix</keyword>
<feature type="compositionally biased region" description="Low complexity" evidence="7">
    <location>
        <begin position="15"/>
        <end position="32"/>
    </location>
</feature>
<feature type="transmembrane region" description="Helical" evidence="8">
    <location>
        <begin position="134"/>
        <end position="151"/>
    </location>
</feature>
<dbReference type="OrthoDB" id="9808602at2"/>
<comment type="subcellular location">
    <subcellularLocation>
        <location evidence="1">Membrane</location>
        <topology evidence="1">Multi-pass membrane protein</topology>
    </subcellularLocation>
</comment>
<feature type="region of interest" description="Disordered" evidence="7">
    <location>
        <begin position="1"/>
        <end position="42"/>
    </location>
</feature>
<accession>A0A2P8GY64</accession>
<evidence type="ECO:0000256" key="1">
    <source>
        <dbReference type="ARBA" id="ARBA00004141"/>
    </source>
</evidence>
<evidence type="ECO:0000256" key="4">
    <source>
        <dbReference type="ARBA" id="ARBA00022692"/>
    </source>
</evidence>
<dbReference type="InterPro" id="IPR017475">
    <property type="entry name" value="EPS_sugar_tfrase"/>
</dbReference>
<evidence type="ECO:0000313" key="10">
    <source>
        <dbReference type="EMBL" id="PSL38917.1"/>
    </source>
</evidence>
<evidence type="ECO:0000256" key="6">
    <source>
        <dbReference type="ARBA" id="ARBA00023136"/>
    </source>
</evidence>
<feature type="transmembrane region" description="Helical" evidence="8">
    <location>
        <begin position="93"/>
        <end position="113"/>
    </location>
</feature>
<evidence type="ECO:0000313" key="11">
    <source>
        <dbReference type="EMBL" id="RUQ86620.1"/>
    </source>
</evidence>
<dbReference type="PANTHER" id="PTHR30576">
    <property type="entry name" value="COLANIC BIOSYNTHESIS UDP-GLUCOSE LIPID CARRIER TRANSFERASE"/>
    <property type="match status" value="1"/>
</dbReference>
<feature type="transmembrane region" description="Helical" evidence="8">
    <location>
        <begin position="331"/>
        <end position="352"/>
    </location>
</feature>
<dbReference type="Proteomes" id="UP000241203">
    <property type="component" value="Unassembled WGS sequence"/>
</dbReference>
<feature type="transmembrane region" description="Helical" evidence="8">
    <location>
        <begin position="157"/>
        <end position="176"/>
    </location>
</feature>
<organism evidence="10 12">
    <name type="scientific">Labedella gwakjiensis</name>
    <dbReference type="NCBI Taxonomy" id="390269"/>
    <lineage>
        <taxon>Bacteria</taxon>
        <taxon>Bacillati</taxon>
        <taxon>Actinomycetota</taxon>
        <taxon>Actinomycetes</taxon>
        <taxon>Micrococcales</taxon>
        <taxon>Microbacteriaceae</taxon>
        <taxon>Labedella</taxon>
    </lineage>
</organism>
<evidence type="ECO:0000256" key="2">
    <source>
        <dbReference type="ARBA" id="ARBA00006464"/>
    </source>
</evidence>
<keyword evidence="3 10" id="KW-0808">Transferase</keyword>
<proteinExistence type="inferred from homology"/>
<reference evidence="10 12" key="1">
    <citation type="submission" date="2018-03" db="EMBL/GenBank/DDBJ databases">
        <title>Genomic Encyclopedia of Archaeal and Bacterial Type Strains, Phase II (KMG-II): from individual species to whole genera.</title>
        <authorList>
            <person name="Goeker M."/>
        </authorList>
    </citation>
    <scope>NUCLEOTIDE SEQUENCE [LARGE SCALE GENOMIC DNA]</scope>
    <source>
        <strain evidence="10 12">DSM 21548</strain>
    </source>
</reference>
<dbReference type="GO" id="GO:0016780">
    <property type="term" value="F:phosphotransferase activity, for other substituted phosphate groups"/>
    <property type="evidence" value="ECO:0007669"/>
    <property type="project" value="TreeGrafter"/>
</dbReference>